<dbReference type="PANTHER" id="PTHR33164">
    <property type="entry name" value="TRANSCRIPTIONAL REGULATOR, MARR FAMILY"/>
    <property type="match status" value="1"/>
</dbReference>
<comment type="caution">
    <text evidence="8">The sequence shown here is derived from an EMBL/GenBank/DDBJ whole genome shotgun (WGS) entry which is preliminary data.</text>
</comment>
<evidence type="ECO:0000313" key="9">
    <source>
        <dbReference type="Proteomes" id="UP001589643"/>
    </source>
</evidence>
<dbReference type="EMBL" id="JBHLHV010000001">
    <property type="protein sequence ID" value="MFB8892384.1"/>
    <property type="molecule type" value="Genomic_DNA"/>
</dbReference>
<dbReference type="Proteomes" id="UP001589643">
    <property type="component" value="Unassembled WGS sequence"/>
</dbReference>
<dbReference type="InterPro" id="IPR039422">
    <property type="entry name" value="MarR/SlyA-like"/>
</dbReference>
<organism evidence="8 9">
    <name type="scientific">Microbacterium plantarum</name>
    <dbReference type="NCBI Taxonomy" id="1816425"/>
    <lineage>
        <taxon>Bacteria</taxon>
        <taxon>Bacillati</taxon>
        <taxon>Actinomycetota</taxon>
        <taxon>Actinomycetes</taxon>
        <taxon>Micrococcales</taxon>
        <taxon>Microbacteriaceae</taxon>
        <taxon>Microbacterium</taxon>
    </lineage>
</organism>
<dbReference type="InterPro" id="IPR000835">
    <property type="entry name" value="HTH_MarR-typ"/>
</dbReference>
<keyword evidence="3" id="KW-0805">Transcription regulation</keyword>
<dbReference type="InterPro" id="IPR036390">
    <property type="entry name" value="WH_DNA-bd_sf"/>
</dbReference>
<evidence type="ECO:0000256" key="4">
    <source>
        <dbReference type="ARBA" id="ARBA00023125"/>
    </source>
</evidence>
<accession>A0ABV5EQZ5</accession>
<evidence type="ECO:0000256" key="3">
    <source>
        <dbReference type="ARBA" id="ARBA00023015"/>
    </source>
</evidence>
<dbReference type="InterPro" id="IPR036388">
    <property type="entry name" value="WH-like_DNA-bd_sf"/>
</dbReference>
<comment type="subcellular location">
    <subcellularLocation>
        <location evidence="1">Cytoplasm</location>
    </subcellularLocation>
</comment>
<name>A0ABV5EQZ5_9MICO</name>
<feature type="region of interest" description="Disordered" evidence="6">
    <location>
        <begin position="145"/>
        <end position="164"/>
    </location>
</feature>
<dbReference type="Pfam" id="PF22381">
    <property type="entry name" value="Staph_reg_Sar_Rot"/>
    <property type="match status" value="1"/>
</dbReference>
<dbReference type="PROSITE" id="PS50995">
    <property type="entry name" value="HTH_MARR_2"/>
    <property type="match status" value="1"/>
</dbReference>
<dbReference type="Gene3D" id="1.10.10.10">
    <property type="entry name" value="Winged helix-like DNA-binding domain superfamily/Winged helix DNA-binding domain"/>
    <property type="match status" value="1"/>
</dbReference>
<proteinExistence type="predicted"/>
<evidence type="ECO:0000259" key="7">
    <source>
        <dbReference type="PROSITE" id="PS50995"/>
    </source>
</evidence>
<dbReference type="SMART" id="SM00347">
    <property type="entry name" value="HTH_MARR"/>
    <property type="match status" value="1"/>
</dbReference>
<evidence type="ECO:0000256" key="2">
    <source>
        <dbReference type="ARBA" id="ARBA00022490"/>
    </source>
</evidence>
<dbReference type="PANTHER" id="PTHR33164:SF5">
    <property type="entry name" value="ORGANIC HYDROPEROXIDE RESISTANCE TRANSCRIPTIONAL REGULATOR"/>
    <property type="match status" value="1"/>
</dbReference>
<gene>
    <name evidence="8" type="ORF">AB7P39_05940</name>
</gene>
<protein>
    <submittedName>
        <fullName evidence="8">MarR family winged helix-turn-helix transcriptional regulator</fullName>
    </submittedName>
</protein>
<evidence type="ECO:0000256" key="1">
    <source>
        <dbReference type="ARBA" id="ARBA00004496"/>
    </source>
</evidence>
<evidence type="ECO:0000313" key="8">
    <source>
        <dbReference type="EMBL" id="MFB8892384.1"/>
    </source>
</evidence>
<reference evidence="8 9" key="1">
    <citation type="submission" date="2024-08" db="EMBL/GenBank/DDBJ databases">
        <title>Heavy metals resistant antinobacteria isolated from wastewater.</title>
        <authorList>
            <person name="Roman Ponce B."/>
            <person name="Blanco Mercado M.A."/>
            <person name="Avila Aldana I.N."/>
            <person name="Morales Arrieta S."/>
        </authorList>
    </citation>
    <scope>NUCLEOTIDE SEQUENCE [LARGE SCALE GENOMIC DNA]</scope>
    <source>
        <strain evidence="9">sma-1</strain>
    </source>
</reference>
<keyword evidence="4" id="KW-0238">DNA-binding</keyword>
<keyword evidence="5" id="KW-0804">Transcription</keyword>
<dbReference type="InterPro" id="IPR055166">
    <property type="entry name" value="Transc_reg_Sar_Rot_HTH"/>
</dbReference>
<feature type="domain" description="HTH marR-type" evidence="7">
    <location>
        <begin position="5"/>
        <end position="135"/>
    </location>
</feature>
<evidence type="ECO:0000256" key="5">
    <source>
        <dbReference type="ARBA" id="ARBA00023163"/>
    </source>
</evidence>
<dbReference type="SUPFAM" id="SSF46785">
    <property type="entry name" value="Winged helix' DNA-binding domain"/>
    <property type="match status" value="1"/>
</dbReference>
<keyword evidence="9" id="KW-1185">Reference proteome</keyword>
<keyword evidence="2" id="KW-0963">Cytoplasm</keyword>
<dbReference type="RefSeq" id="WP_378717637.1">
    <property type="nucleotide sequence ID" value="NZ_JBHLHV010000001.1"/>
</dbReference>
<sequence>MEPTQHMVCFSLYAASRATTKAYAALLEPHGLTYPQYLVLVLLWNRDGRSVSDLGQALDLDSGTLSPLLRRMTRDGLVERGRDSVDERVVTVSLTPRGRELRSELAHVPACIAQGMGVTVDGARQLIAALTELADGMRDAATDLRADTRATKTTPEKEMKEEHA</sequence>
<evidence type="ECO:0000256" key="6">
    <source>
        <dbReference type="SAM" id="MobiDB-lite"/>
    </source>
</evidence>